<evidence type="ECO:0000313" key="2">
    <source>
        <dbReference type="Proteomes" id="UP000199503"/>
    </source>
</evidence>
<sequence>MRELKFYDNEPGIFTALFYHLKGKEKYEWFDESRRVSQGIRATLESSGLVRIEKREYETKEGKRIRELIEYPAVKIRCDQYNLYLDFELLLGQTGKQWEAKHDVWEHTFKHKTASFKVEMGTASVVLKHSNIDASRVIHKPLGDLRMALGYMADGIAYYDFTTTPHLLICGDSGTGKSTLLRNIFVQFEKDWIVEVCDGKRVEFSFLKKYGFNVADDKDQCIEKIELVYNIMMDRMEQMKEADCNMFTDMELKPCFL</sequence>
<dbReference type="Proteomes" id="UP000199503">
    <property type="component" value="Unassembled WGS sequence"/>
</dbReference>
<evidence type="ECO:0000313" key="1">
    <source>
        <dbReference type="EMBL" id="SES45945.1"/>
    </source>
</evidence>
<gene>
    <name evidence="1" type="ORF">SAMN04488000_1401</name>
</gene>
<dbReference type="AlphaFoldDB" id="A0A1H9XIG3"/>
<dbReference type="InterPro" id="IPR025662">
    <property type="entry name" value="Sigma_54_int_dom_ATP-bd_1"/>
</dbReference>
<dbReference type="STRING" id="65499.SAMN04488000_1401"/>
<name>A0A1H9XIG3_9PSEU</name>
<dbReference type="EMBL" id="FOFV01000040">
    <property type="protein sequence ID" value="SES45945.1"/>
    <property type="molecule type" value="Genomic_DNA"/>
</dbReference>
<feature type="non-terminal residue" evidence="1">
    <location>
        <position position="257"/>
    </location>
</feature>
<organism evidence="1 2">
    <name type="scientific">Lentzea albida</name>
    <dbReference type="NCBI Taxonomy" id="65499"/>
    <lineage>
        <taxon>Bacteria</taxon>
        <taxon>Bacillati</taxon>
        <taxon>Actinomycetota</taxon>
        <taxon>Actinomycetes</taxon>
        <taxon>Pseudonocardiales</taxon>
        <taxon>Pseudonocardiaceae</taxon>
        <taxon>Lentzea</taxon>
    </lineage>
</organism>
<evidence type="ECO:0008006" key="3">
    <source>
        <dbReference type="Google" id="ProtNLM"/>
    </source>
</evidence>
<proteinExistence type="predicted"/>
<keyword evidence="2" id="KW-1185">Reference proteome</keyword>
<accession>A0A1H9XIG3</accession>
<dbReference type="PROSITE" id="PS00675">
    <property type="entry name" value="SIGMA54_INTERACT_1"/>
    <property type="match status" value="1"/>
</dbReference>
<reference evidence="2" key="1">
    <citation type="submission" date="2016-10" db="EMBL/GenBank/DDBJ databases">
        <authorList>
            <person name="Varghese N."/>
            <person name="Submissions S."/>
        </authorList>
    </citation>
    <scope>NUCLEOTIDE SEQUENCE [LARGE SCALE GENOMIC DNA]</scope>
    <source>
        <strain evidence="2">DSM 44437</strain>
    </source>
</reference>
<dbReference type="InterPro" id="IPR027417">
    <property type="entry name" value="P-loop_NTPase"/>
</dbReference>
<dbReference type="CDD" id="cd02019">
    <property type="entry name" value="NK"/>
    <property type="match status" value="1"/>
</dbReference>
<dbReference type="Gene3D" id="3.40.50.300">
    <property type="entry name" value="P-loop containing nucleotide triphosphate hydrolases"/>
    <property type="match status" value="1"/>
</dbReference>
<dbReference type="SUPFAM" id="SSF52540">
    <property type="entry name" value="P-loop containing nucleoside triphosphate hydrolases"/>
    <property type="match status" value="1"/>
</dbReference>
<protein>
    <recommendedName>
        <fullName evidence="3">FtsK/SpoIIIE family protein</fullName>
    </recommendedName>
</protein>